<protein>
    <submittedName>
        <fullName evidence="4">Copper chaperone</fullName>
    </submittedName>
</protein>
<evidence type="ECO:0000313" key="4">
    <source>
        <dbReference type="EMBL" id="KSU13792.1"/>
    </source>
</evidence>
<dbReference type="Proteomes" id="UP000053612">
    <property type="component" value="Unassembled WGS sequence"/>
</dbReference>
<dbReference type="Gene3D" id="3.30.70.100">
    <property type="match status" value="1"/>
</dbReference>
<dbReference type="PROSITE" id="PS50846">
    <property type="entry name" value="HMA_2"/>
    <property type="match status" value="1"/>
</dbReference>
<dbReference type="PATRIC" id="fig|1360.100.peg.486"/>
<reference evidence="6" key="2">
    <citation type="submission" date="2015-10" db="EMBL/GenBank/DDBJ databases">
        <title>Draft Genome Sequences of 11 Lactococcus lactis subspecies cremoris strains.</title>
        <authorList>
            <person name="Wels M."/>
            <person name="Backus L."/>
            <person name="Boekhorst J."/>
            <person name="Dijkstra A."/>
            <person name="Beerthuizen M."/>
            <person name="Kelly W."/>
            <person name="Siezen R."/>
            <person name="Bachmann H."/>
            <person name="Van Hijum S."/>
        </authorList>
    </citation>
    <scope>NUCLEOTIDE SEQUENCE [LARGE SCALE GENOMIC DNA]</scope>
    <source>
        <strain evidence="6">LMG9449</strain>
    </source>
</reference>
<dbReference type="SUPFAM" id="SSF55008">
    <property type="entry name" value="HMA, heavy metal-associated domain"/>
    <property type="match status" value="1"/>
</dbReference>
<evidence type="ECO:0000313" key="6">
    <source>
        <dbReference type="Proteomes" id="UP000053612"/>
    </source>
</evidence>
<organism evidence="4 6">
    <name type="scientific">Lactococcus lactis subsp. lactis</name>
    <name type="common">Streptococcus lactis</name>
    <dbReference type="NCBI Taxonomy" id="1360"/>
    <lineage>
        <taxon>Bacteria</taxon>
        <taxon>Bacillati</taxon>
        <taxon>Bacillota</taxon>
        <taxon>Bacilli</taxon>
        <taxon>Lactobacillales</taxon>
        <taxon>Streptococcaceae</taxon>
        <taxon>Lactococcus</taxon>
    </lineage>
</organism>
<dbReference type="EMBL" id="LKLS01000225">
    <property type="protein sequence ID" value="KSU13792.1"/>
    <property type="molecule type" value="Genomic_DNA"/>
</dbReference>
<sequence>MSKIVMKLDELSCPSCMAKIEGALNTTNGVEMAKVLFNASKVKAEFNDNQVTATDLVSKVEGLGYVVQKSKVTEI</sequence>
<proteinExistence type="predicted"/>
<dbReference type="PROSITE" id="PS01047">
    <property type="entry name" value="HMA_1"/>
    <property type="match status" value="1"/>
</dbReference>
<dbReference type="GO" id="GO:0046872">
    <property type="term" value="F:metal ion binding"/>
    <property type="evidence" value="ECO:0007669"/>
    <property type="project" value="UniProtKB-KW"/>
</dbReference>
<dbReference type="RefSeq" id="WP_023188599.1">
    <property type="nucleotide sequence ID" value="NZ_BAABQR010000004.1"/>
</dbReference>
<reference evidence="4" key="3">
    <citation type="journal article" date="2017" name="Genome Announc.">
        <title>Draft Genome Sequences of 24 Lactococcus lactis Strains.</title>
        <authorList>
            <person name="Backus L."/>
            <person name="Wels M."/>
            <person name="Boekhorst J."/>
            <person name="Dijkstra A.R."/>
            <person name="Beerthuyzen M."/>
            <person name="Kelly W.J."/>
            <person name="Siezen R.J."/>
            <person name="van Hijum S.A."/>
            <person name="Bachmann H."/>
        </authorList>
    </citation>
    <scope>NUCLEOTIDE SEQUENCE</scope>
    <source>
        <strain evidence="4">LMG9447</strain>
    </source>
</reference>
<evidence type="ECO:0000313" key="3">
    <source>
        <dbReference type="EMBL" id="GAM79137.1"/>
    </source>
</evidence>
<dbReference type="InterPro" id="IPR036163">
    <property type="entry name" value="HMA_dom_sf"/>
</dbReference>
<accession>A0A0A7T2N4</accession>
<dbReference type="InterPro" id="IPR017969">
    <property type="entry name" value="Heavy-metal-associated_CS"/>
</dbReference>
<gene>
    <name evidence="3" type="ORF">JCM5805K_0242</name>
    <name evidence="4" type="ORF">LMG9449_2762</name>
</gene>
<evidence type="ECO:0000259" key="2">
    <source>
        <dbReference type="PROSITE" id="PS50846"/>
    </source>
</evidence>
<reference evidence="3 5" key="1">
    <citation type="submission" date="2015-01" db="EMBL/GenBank/DDBJ databases">
        <title>Lactococcus lactis subsp.lactis JCM 5805 whole genome shotgun sequence.</title>
        <authorList>
            <person name="Fujii T."/>
            <person name="Tomita Y."/>
            <person name="Ikushima S."/>
            <person name="Fujiwara D."/>
        </authorList>
    </citation>
    <scope>NUCLEOTIDE SEQUENCE [LARGE SCALE GENOMIC DNA]</scope>
    <source>
        <strain evidence="3 5">JCM 5805</strain>
    </source>
</reference>
<dbReference type="EMBL" id="BBSI01000009">
    <property type="protein sequence ID" value="GAM79137.1"/>
    <property type="molecule type" value="Genomic_DNA"/>
</dbReference>
<comment type="caution">
    <text evidence="4">The sequence shown here is derived from an EMBL/GenBank/DDBJ whole genome shotgun (WGS) entry which is preliminary data.</text>
</comment>
<dbReference type="InterPro" id="IPR006121">
    <property type="entry name" value="HMA_dom"/>
</dbReference>
<dbReference type="AlphaFoldDB" id="A0A0A7T2N4"/>
<dbReference type="CDD" id="cd00371">
    <property type="entry name" value="HMA"/>
    <property type="match status" value="1"/>
</dbReference>
<evidence type="ECO:0000256" key="1">
    <source>
        <dbReference type="ARBA" id="ARBA00022723"/>
    </source>
</evidence>
<evidence type="ECO:0000313" key="5">
    <source>
        <dbReference type="Proteomes" id="UP000031847"/>
    </source>
</evidence>
<keyword evidence="1" id="KW-0479">Metal-binding</keyword>
<dbReference type="Proteomes" id="UP000031847">
    <property type="component" value="Unassembled WGS sequence"/>
</dbReference>
<dbReference type="Pfam" id="PF00403">
    <property type="entry name" value="HMA"/>
    <property type="match status" value="1"/>
</dbReference>
<feature type="domain" description="HMA" evidence="2">
    <location>
        <begin position="2"/>
        <end position="68"/>
    </location>
</feature>
<name>A0A0A7T2N4_LACLL</name>